<dbReference type="SMART" id="SM00482">
    <property type="entry name" value="POLAc"/>
    <property type="match status" value="1"/>
</dbReference>
<dbReference type="PANTHER" id="PTHR10133">
    <property type="entry name" value="DNA POLYMERASE I"/>
    <property type="match status" value="1"/>
</dbReference>
<evidence type="ECO:0000256" key="3">
    <source>
        <dbReference type="ARBA" id="ARBA00020311"/>
    </source>
</evidence>
<dbReference type="InterPro" id="IPR012337">
    <property type="entry name" value="RNaseH-like_sf"/>
</dbReference>
<feature type="domain" description="DNA-directed DNA polymerase family A palm" evidence="7">
    <location>
        <begin position="385"/>
        <end position="575"/>
    </location>
</feature>
<sequence>MRIYRHNVAGETVTVYVPQDERDLERFRDWVLTARTRGPIALDTETTGLDVFGASYRLRTVQFGDEREAWVIHWERGGAFRTSALWALEVIERFRIHNAPFDWLVLDRHAGVSLESLAPRTVDTKLLAGLVDPRQPQEGGIGTGLKPLSAYYVDPTAPDTQGDLTAVFRSLGLTKATGWAGIDLDHPTYNLYAGLDVILTSRIAPVLAAELSRLGVRDVLVQYEHEIARICAVMQRKGMILDEDYVRTLSGLLRQEEDEYTKVAARYGVENVNSTRQIAEALIGMGETLTERTASGALKVDKAVLLALADMSMQWERLNTRTPNPLADAVLRSKRAGKWCTAYADTFLETVDESGRIHPFINSMQARTGRMSITRPALQTLPSSDQMVRRALLAEEGHVMVSTDFAAVEMRVLAALADVKRMKEAISTGQDLHDFTARLVFGEGFTKAHRKLCKGVGFGKVYGGGSATIARQTGAPMDDVQRAIAAYDRVYPEIKRASARWQREAYQSGMVHVSATGRRLPLDRDRTYAVVNYACQSAARDVLGQSMLNMEEAGLLDYMRLPIHDEVLCSVPANEAADIAREIERCMTFDLFGVPIEAEAEIGKRSWGSLYGADY</sequence>
<dbReference type="InterPro" id="IPR043502">
    <property type="entry name" value="DNA/RNA_pol_sf"/>
</dbReference>
<dbReference type="GO" id="GO:0003677">
    <property type="term" value="F:DNA binding"/>
    <property type="evidence" value="ECO:0007669"/>
    <property type="project" value="InterPro"/>
</dbReference>
<dbReference type="InterPro" id="IPR002562">
    <property type="entry name" value="3'-5'_exonuclease_dom"/>
</dbReference>
<dbReference type="GO" id="GO:0003887">
    <property type="term" value="F:DNA-directed DNA polymerase activity"/>
    <property type="evidence" value="ECO:0007669"/>
    <property type="project" value="UniProtKB-EC"/>
</dbReference>
<dbReference type="Gene3D" id="1.20.1060.10">
    <property type="entry name" value="Taq DNA Polymerase, Chain T, domain 4"/>
    <property type="match status" value="1"/>
</dbReference>
<evidence type="ECO:0000259" key="7">
    <source>
        <dbReference type="SMART" id="SM00482"/>
    </source>
</evidence>
<evidence type="ECO:0000313" key="9">
    <source>
        <dbReference type="Proteomes" id="UP000253507"/>
    </source>
</evidence>
<dbReference type="OrthoDB" id="5196455at2"/>
<dbReference type="SUPFAM" id="SSF56672">
    <property type="entry name" value="DNA/RNA polymerases"/>
    <property type="match status" value="1"/>
</dbReference>
<dbReference type="Pfam" id="PF00476">
    <property type="entry name" value="DNA_pol_A"/>
    <property type="match status" value="1"/>
</dbReference>
<dbReference type="GO" id="GO:0006302">
    <property type="term" value="P:double-strand break repair"/>
    <property type="evidence" value="ECO:0007669"/>
    <property type="project" value="TreeGrafter"/>
</dbReference>
<dbReference type="Gene3D" id="3.30.420.10">
    <property type="entry name" value="Ribonuclease H-like superfamily/Ribonuclease H"/>
    <property type="match status" value="1"/>
</dbReference>
<evidence type="ECO:0000256" key="2">
    <source>
        <dbReference type="ARBA" id="ARBA00012417"/>
    </source>
</evidence>
<dbReference type="Proteomes" id="UP000253507">
    <property type="component" value="Unassembled WGS sequence"/>
</dbReference>
<feature type="domain" description="3'-5' exonuclease" evidence="6">
    <location>
        <begin position="18"/>
        <end position="212"/>
    </location>
</feature>
<dbReference type="EC" id="2.7.7.7" evidence="2"/>
<comment type="catalytic activity">
    <reaction evidence="5">
        <text>DNA(n) + a 2'-deoxyribonucleoside 5'-triphosphate = DNA(n+1) + diphosphate</text>
        <dbReference type="Rhea" id="RHEA:22508"/>
        <dbReference type="Rhea" id="RHEA-COMP:17339"/>
        <dbReference type="Rhea" id="RHEA-COMP:17340"/>
        <dbReference type="ChEBI" id="CHEBI:33019"/>
        <dbReference type="ChEBI" id="CHEBI:61560"/>
        <dbReference type="ChEBI" id="CHEBI:173112"/>
        <dbReference type="EC" id="2.7.7.7"/>
    </reaction>
</comment>
<comment type="similarity">
    <text evidence="1">Belongs to the DNA polymerase type-A family.</text>
</comment>
<dbReference type="Gene3D" id="1.10.150.20">
    <property type="entry name" value="5' to 3' exonuclease, C-terminal subdomain"/>
    <property type="match status" value="1"/>
</dbReference>
<accession>A0A367EFX3</accession>
<evidence type="ECO:0000259" key="6">
    <source>
        <dbReference type="SMART" id="SM00474"/>
    </source>
</evidence>
<dbReference type="Pfam" id="PF01612">
    <property type="entry name" value="DNA_pol_A_exo1"/>
    <property type="match status" value="1"/>
</dbReference>
<dbReference type="InterPro" id="IPR036397">
    <property type="entry name" value="RNaseH_sf"/>
</dbReference>
<dbReference type="InterPro" id="IPR001098">
    <property type="entry name" value="DNA-dir_DNA_pol_A_palm_dom"/>
</dbReference>
<evidence type="ECO:0000256" key="1">
    <source>
        <dbReference type="ARBA" id="ARBA00007705"/>
    </source>
</evidence>
<gene>
    <name evidence="8" type="ORF">DQ392_17960</name>
</gene>
<evidence type="ECO:0000256" key="4">
    <source>
        <dbReference type="ARBA" id="ARBA00022705"/>
    </source>
</evidence>
<dbReference type="SMART" id="SM00474">
    <property type="entry name" value="35EXOc"/>
    <property type="match status" value="1"/>
</dbReference>
<proteinExistence type="inferred from homology"/>
<name>A0A367EFX3_9ACTN</name>
<dbReference type="AlphaFoldDB" id="A0A367EFX3"/>
<dbReference type="EMBL" id="QOIM01000037">
    <property type="protein sequence ID" value="RCG16964.1"/>
    <property type="molecule type" value="Genomic_DNA"/>
</dbReference>
<organism evidence="8 9">
    <name type="scientific">Streptomyces reniochalinae</name>
    <dbReference type="NCBI Taxonomy" id="2250578"/>
    <lineage>
        <taxon>Bacteria</taxon>
        <taxon>Bacillati</taxon>
        <taxon>Actinomycetota</taxon>
        <taxon>Actinomycetes</taxon>
        <taxon>Kitasatosporales</taxon>
        <taxon>Streptomycetaceae</taxon>
        <taxon>Streptomyces</taxon>
    </lineage>
</organism>
<evidence type="ECO:0000256" key="5">
    <source>
        <dbReference type="ARBA" id="ARBA00049244"/>
    </source>
</evidence>
<keyword evidence="4" id="KW-0235">DNA replication</keyword>
<dbReference type="PRINTS" id="PR00868">
    <property type="entry name" value="DNAPOLI"/>
</dbReference>
<keyword evidence="9" id="KW-1185">Reference proteome</keyword>
<dbReference type="RefSeq" id="WP_114016659.1">
    <property type="nucleotide sequence ID" value="NZ_QOIM01000037.1"/>
</dbReference>
<dbReference type="Gene3D" id="3.30.70.370">
    <property type="match status" value="1"/>
</dbReference>
<comment type="caution">
    <text evidence="8">The sequence shown here is derived from an EMBL/GenBank/DDBJ whole genome shotgun (WGS) entry which is preliminary data.</text>
</comment>
<dbReference type="SUPFAM" id="SSF53098">
    <property type="entry name" value="Ribonuclease H-like"/>
    <property type="match status" value="1"/>
</dbReference>
<dbReference type="GO" id="GO:0006261">
    <property type="term" value="P:DNA-templated DNA replication"/>
    <property type="evidence" value="ECO:0007669"/>
    <property type="project" value="InterPro"/>
</dbReference>
<reference evidence="8 9" key="1">
    <citation type="submission" date="2018-06" db="EMBL/GenBank/DDBJ databases">
        <title>Streptomyces reniochalinae sp. nov. and Streptomyces diacarnus sp. nov. from marine sponges.</title>
        <authorList>
            <person name="Li L."/>
        </authorList>
    </citation>
    <scope>NUCLEOTIDE SEQUENCE [LARGE SCALE GENOMIC DNA]</scope>
    <source>
        <strain evidence="8 9">LHW50302</strain>
    </source>
</reference>
<evidence type="ECO:0000313" key="8">
    <source>
        <dbReference type="EMBL" id="RCG16964.1"/>
    </source>
</evidence>
<protein>
    <recommendedName>
        <fullName evidence="3">DNA polymerase I</fullName>
        <ecNumber evidence="2">2.7.7.7</ecNumber>
    </recommendedName>
</protein>
<dbReference type="PANTHER" id="PTHR10133:SF27">
    <property type="entry name" value="DNA POLYMERASE NU"/>
    <property type="match status" value="1"/>
</dbReference>
<dbReference type="GO" id="GO:0008408">
    <property type="term" value="F:3'-5' exonuclease activity"/>
    <property type="evidence" value="ECO:0007669"/>
    <property type="project" value="InterPro"/>
</dbReference>
<dbReference type="InterPro" id="IPR002298">
    <property type="entry name" value="DNA_polymerase_A"/>
</dbReference>